<evidence type="ECO:0000259" key="9">
    <source>
        <dbReference type="Pfam" id="PF12704"/>
    </source>
</evidence>
<reference evidence="11" key="1">
    <citation type="journal article" date="2019" name="Int. J. Syst. Evol. Microbiol.">
        <title>The Global Catalogue of Microorganisms (GCM) 10K type strain sequencing project: providing services to taxonomists for standard genome sequencing and annotation.</title>
        <authorList>
            <consortium name="The Broad Institute Genomics Platform"/>
            <consortium name="The Broad Institute Genome Sequencing Center for Infectious Disease"/>
            <person name="Wu L."/>
            <person name="Ma J."/>
        </authorList>
    </citation>
    <scope>NUCLEOTIDE SEQUENCE [LARGE SCALE GENOMIC DNA]</scope>
    <source>
        <strain evidence="11">CGMCC 4.7357</strain>
    </source>
</reference>
<dbReference type="InterPro" id="IPR050250">
    <property type="entry name" value="Macrolide_Exporter_MacB"/>
</dbReference>
<evidence type="ECO:0000256" key="4">
    <source>
        <dbReference type="ARBA" id="ARBA00022989"/>
    </source>
</evidence>
<evidence type="ECO:0000256" key="7">
    <source>
        <dbReference type="SAM" id="Phobius"/>
    </source>
</evidence>
<feature type="transmembrane region" description="Helical" evidence="7">
    <location>
        <begin position="746"/>
        <end position="768"/>
    </location>
</feature>
<evidence type="ECO:0000256" key="2">
    <source>
        <dbReference type="ARBA" id="ARBA00022475"/>
    </source>
</evidence>
<evidence type="ECO:0000256" key="5">
    <source>
        <dbReference type="ARBA" id="ARBA00023136"/>
    </source>
</evidence>
<proteinExistence type="inferred from homology"/>
<keyword evidence="3 7" id="KW-0812">Transmembrane</keyword>
<name>A0ABV9K6V3_9PORP</name>
<feature type="transmembrane region" description="Helical" evidence="7">
    <location>
        <begin position="368"/>
        <end position="391"/>
    </location>
</feature>
<evidence type="ECO:0000313" key="11">
    <source>
        <dbReference type="Proteomes" id="UP001596020"/>
    </source>
</evidence>
<feature type="domain" description="MacB-like periplasmic core" evidence="9">
    <location>
        <begin position="19"/>
        <end position="232"/>
    </location>
</feature>
<keyword evidence="11" id="KW-1185">Reference proteome</keyword>
<feature type="transmembrane region" description="Helical" evidence="7">
    <location>
        <begin position="660"/>
        <end position="681"/>
    </location>
</feature>
<comment type="similarity">
    <text evidence="6">Belongs to the ABC-4 integral membrane protein family.</text>
</comment>
<keyword evidence="2" id="KW-1003">Cell membrane</keyword>
<comment type="caution">
    <text evidence="10">The sequence shown here is derived from an EMBL/GenBank/DDBJ whole genome shotgun (WGS) entry which is preliminary data.</text>
</comment>
<evidence type="ECO:0000256" key="3">
    <source>
        <dbReference type="ARBA" id="ARBA00022692"/>
    </source>
</evidence>
<feature type="transmembrane region" description="Helical" evidence="7">
    <location>
        <begin position="15"/>
        <end position="37"/>
    </location>
</feature>
<feature type="transmembrane region" description="Helical" evidence="7">
    <location>
        <begin position="711"/>
        <end position="734"/>
    </location>
</feature>
<dbReference type="Pfam" id="PF12704">
    <property type="entry name" value="MacB_PCD"/>
    <property type="match status" value="1"/>
</dbReference>
<evidence type="ECO:0000313" key="10">
    <source>
        <dbReference type="EMBL" id="MFC4665920.1"/>
    </source>
</evidence>
<comment type="subcellular location">
    <subcellularLocation>
        <location evidence="1">Cell membrane</location>
        <topology evidence="1">Multi-pass membrane protein</topology>
    </subcellularLocation>
</comment>
<evidence type="ECO:0000259" key="8">
    <source>
        <dbReference type="Pfam" id="PF02687"/>
    </source>
</evidence>
<sequence length="782" mass="88667">MLLFKNFISILRRNLVANILNLLGLVLAFAAVFVIFIQVDYTLNFNKEITDSDRIYEVFVDPGELGDGWIETFSRPFVERFASNCPNIQSLSMIESYNRLSNYAPNEDIQRKIEIKCVNGINNYLKIFSPKMICGDANCLDRVDMVVIPRSISQKLFGRVDVVGQKIKNTRSGYDLTIGGVCEDFQDNSTYSNCIFTSDDSNKGNVNNWNYQVFVKVDNAANVSKVAQQFETFIKEMFQSRGVEGLDQIKVKLLPLHSLVLPMRDIEAGKTYSLSTYLLICFSIIILIIAAINFVNFKQAEMPMRIRSLSTQKILGASKRRVNLMIISEGIFISLTAFVFFLIVINLLPSWGVQQLISGTIDLTHWRILILMVMIAVIIGLIAGGYPTIFVSKISPIMGMRGNLGMTPKGKLMRTVLISFQFAASVLLIVWVFIMQQQSLFIHNQDYGFDKDHIVYAPFTVEFGQHENALKEALLKINGVEAVALSQFVIGSSDVYMEWGQNDDKGRNVNLTVFPCDKDYLKVLGIKPIDGSDFESSDRNQMIVTKNTTLIYPFVQLGYHLRSFPVVGVVPNLTFHSLYSDDSKKALAFTIFGTKEDYSDWSWKDVINVRISKGVDQFAVIDKLNKVLNDFSIEDQSQFKFIDEAMNDNYAMDYLFKKQILVFALLSVLISIIGVFGVTMFESEYRRKEISIRKIMGSTVLDILLLFNRRYIRIITISFVISAPIGYFLGIKWLSSFAIKTSISPWLFIVAYVLILVVAVATISLQCLRRALQNPIKSIRTE</sequence>
<gene>
    <name evidence="10" type="ORF">ACFO3G_04795</name>
</gene>
<dbReference type="PANTHER" id="PTHR30572:SF4">
    <property type="entry name" value="ABC TRANSPORTER PERMEASE YTRF"/>
    <property type="match status" value="1"/>
</dbReference>
<evidence type="ECO:0000256" key="6">
    <source>
        <dbReference type="ARBA" id="ARBA00038076"/>
    </source>
</evidence>
<feature type="domain" description="ABC3 transporter permease C-terminal" evidence="8">
    <location>
        <begin position="662"/>
        <end position="769"/>
    </location>
</feature>
<dbReference type="EMBL" id="JBHSGO010000152">
    <property type="protein sequence ID" value="MFC4665920.1"/>
    <property type="molecule type" value="Genomic_DNA"/>
</dbReference>
<dbReference type="Pfam" id="PF02687">
    <property type="entry name" value="FtsX"/>
    <property type="match status" value="2"/>
</dbReference>
<keyword evidence="5 7" id="KW-0472">Membrane</keyword>
<feature type="transmembrane region" description="Helical" evidence="7">
    <location>
        <begin position="412"/>
        <end position="434"/>
    </location>
</feature>
<evidence type="ECO:0000256" key="1">
    <source>
        <dbReference type="ARBA" id="ARBA00004651"/>
    </source>
</evidence>
<accession>A0ABV9K6V3</accession>
<dbReference type="Proteomes" id="UP001596020">
    <property type="component" value="Unassembled WGS sequence"/>
</dbReference>
<dbReference type="InterPro" id="IPR003838">
    <property type="entry name" value="ABC3_permease_C"/>
</dbReference>
<dbReference type="RefSeq" id="WP_380078479.1">
    <property type="nucleotide sequence ID" value="NZ_JBHSGO010000152.1"/>
</dbReference>
<protein>
    <submittedName>
        <fullName evidence="10">ABC transporter permease</fullName>
    </submittedName>
</protein>
<keyword evidence="4 7" id="KW-1133">Transmembrane helix</keyword>
<dbReference type="PANTHER" id="PTHR30572">
    <property type="entry name" value="MEMBRANE COMPONENT OF TRANSPORTER-RELATED"/>
    <property type="match status" value="1"/>
</dbReference>
<dbReference type="InterPro" id="IPR025857">
    <property type="entry name" value="MacB_PCD"/>
</dbReference>
<feature type="domain" description="ABC3 transporter permease C-terminal" evidence="8">
    <location>
        <begin position="280"/>
        <end position="396"/>
    </location>
</feature>
<feature type="transmembrane region" description="Helical" evidence="7">
    <location>
        <begin position="277"/>
        <end position="297"/>
    </location>
</feature>
<feature type="transmembrane region" description="Helical" evidence="7">
    <location>
        <begin position="322"/>
        <end position="348"/>
    </location>
</feature>
<organism evidence="10 11">
    <name type="scientific">Falsiporphyromonas endometrii</name>
    <dbReference type="NCBI Taxonomy" id="1387297"/>
    <lineage>
        <taxon>Bacteria</taxon>
        <taxon>Pseudomonadati</taxon>
        <taxon>Bacteroidota</taxon>
        <taxon>Bacteroidia</taxon>
        <taxon>Bacteroidales</taxon>
        <taxon>Porphyromonadaceae</taxon>
        <taxon>Falsiporphyromonas</taxon>
    </lineage>
</organism>